<comment type="caution">
    <text evidence="2">The sequence shown here is derived from an EMBL/GenBank/DDBJ whole genome shotgun (WGS) entry which is preliminary data.</text>
</comment>
<feature type="domain" description="Xylose isomerase-like TIM barrel" evidence="1">
    <location>
        <begin position="26"/>
        <end position="251"/>
    </location>
</feature>
<evidence type="ECO:0000259" key="1">
    <source>
        <dbReference type="Pfam" id="PF01261"/>
    </source>
</evidence>
<dbReference type="PANTHER" id="PTHR12110">
    <property type="entry name" value="HYDROXYPYRUVATE ISOMERASE"/>
    <property type="match status" value="1"/>
</dbReference>
<evidence type="ECO:0000313" key="3">
    <source>
        <dbReference type="Proteomes" id="UP000190626"/>
    </source>
</evidence>
<protein>
    <submittedName>
        <fullName evidence="2">Sugar phosphate isomerase</fullName>
    </submittedName>
</protein>
<sequence>MGRLGIGLQLYTLRDDMANDFEGTLRHVAKLGYEGVEFAGYYDRSSVEVKALLDELGLKAFGSHVSLERFRTNLQGEIDFLHTIGAKYAICPYVGAEERESADQWKALIAECEAIAVEVNKQGLQFLYHNHDFEFHHKVNDEFVFDAMFAKTGENAINVEMDVCWVQFAGQDPLAYIAKYAGRLPLVHFKDFTKDAEGKLVTLELGLGDVPLQEVIKAAEKAGVEWLVVEQDNCQKPPLTSIENSLNWVKEHYTNVTN</sequence>
<dbReference type="AlphaFoldDB" id="A0A1V4HQU0"/>
<gene>
    <name evidence="2" type="ORF">BC351_16255</name>
</gene>
<proteinExistence type="predicted"/>
<dbReference type="EMBL" id="MBTG01000003">
    <property type="protein sequence ID" value="OPH60751.1"/>
    <property type="molecule type" value="Genomic_DNA"/>
</dbReference>
<evidence type="ECO:0000313" key="2">
    <source>
        <dbReference type="EMBL" id="OPH60751.1"/>
    </source>
</evidence>
<dbReference type="InterPro" id="IPR013022">
    <property type="entry name" value="Xyl_isomerase-like_TIM-brl"/>
</dbReference>
<dbReference type="OrthoDB" id="9798407at2"/>
<reference evidence="3" key="1">
    <citation type="submission" date="2016-07" db="EMBL/GenBank/DDBJ databases">
        <authorList>
            <person name="Florea S."/>
            <person name="Webb J.S."/>
            <person name="Jaromczyk J."/>
            <person name="Schardl C.L."/>
        </authorList>
    </citation>
    <scope>NUCLEOTIDE SEQUENCE [LARGE SCALE GENOMIC DNA]</scope>
    <source>
        <strain evidence="3">CY1</strain>
    </source>
</reference>
<dbReference type="STRING" id="1469647.BC351_16255"/>
<dbReference type="InterPro" id="IPR050312">
    <property type="entry name" value="IolE/XylAMocC-like"/>
</dbReference>
<accession>A0A1V4HQU0</accession>
<keyword evidence="2" id="KW-0413">Isomerase</keyword>
<organism evidence="2 3">
    <name type="scientific">Paenibacillus ferrarius</name>
    <dbReference type="NCBI Taxonomy" id="1469647"/>
    <lineage>
        <taxon>Bacteria</taxon>
        <taxon>Bacillati</taxon>
        <taxon>Bacillota</taxon>
        <taxon>Bacilli</taxon>
        <taxon>Bacillales</taxon>
        <taxon>Paenibacillaceae</taxon>
        <taxon>Paenibacillus</taxon>
    </lineage>
</organism>
<keyword evidence="3" id="KW-1185">Reference proteome</keyword>
<dbReference type="Gene3D" id="3.20.20.150">
    <property type="entry name" value="Divalent-metal-dependent TIM barrel enzymes"/>
    <property type="match status" value="1"/>
</dbReference>
<dbReference type="RefSeq" id="WP_079409503.1">
    <property type="nucleotide sequence ID" value="NZ_MBTG01000003.1"/>
</dbReference>
<dbReference type="SUPFAM" id="SSF51658">
    <property type="entry name" value="Xylose isomerase-like"/>
    <property type="match status" value="1"/>
</dbReference>
<name>A0A1V4HQU0_9BACL</name>
<dbReference type="Proteomes" id="UP000190626">
    <property type="component" value="Unassembled WGS sequence"/>
</dbReference>
<dbReference type="PANTHER" id="PTHR12110:SF41">
    <property type="entry name" value="INOSOSE DEHYDRATASE"/>
    <property type="match status" value="1"/>
</dbReference>
<dbReference type="GO" id="GO:0016853">
    <property type="term" value="F:isomerase activity"/>
    <property type="evidence" value="ECO:0007669"/>
    <property type="project" value="UniProtKB-KW"/>
</dbReference>
<dbReference type="Pfam" id="PF01261">
    <property type="entry name" value="AP_endonuc_2"/>
    <property type="match status" value="1"/>
</dbReference>
<dbReference type="InterPro" id="IPR036237">
    <property type="entry name" value="Xyl_isomerase-like_sf"/>
</dbReference>